<dbReference type="AlphaFoldDB" id="A0A0K2T0D5"/>
<organism evidence="2">
    <name type="scientific">Lepeophtheirus salmonis</name>
    <name type="common">Salmon louse</name>
    <name type="synonym">Caligus salmonis</name>
    <dbReference type="NCBI Taxonomy" id="72036"/>
    <lineage>
        <taxon>Eukaryota</taxon>
        <taxon>Metazoa</taxon>
        <taxon>Ecdysozoa</taxon>
        <taxon>Arthropoda</taxon>
        <taxon>Crustacea</taxon>
        <taxon>Multicrustacea</taxon>
        <taxon>Hexanauplia</taxon>
        <taxon>Copepoda</taxon>
        <taxon>Siphonostomatoida</taxon>
        <taxon>Caligidae</taxon>
        <taxon>Lepeophtheirus</taxon>
    </lineage>
</organism>
<name>A0A0K2T0D5_LEPSM</name>
<feature type="region of interest" description="Disordered" evidence="1">
    <location>
        <begin position="48"/>
        <end position="68"/>
    </location>
</feature>
<reference evidence="2" key="1">
    <citation type="submission" date="2014-05" db="EMBL/GenBank/DDBJ databases">
        <authorList>
            <person name="Chronopoulou M."/>
        </authorList>
    </citation>
    <scope>NUCLEOTIDE SEQUENCE</scope>
    <source>
        <tissue evidence="2">Whole organism</tissue>
    </source>
</reference>
<sequence length="68" mass="7583">CLYLIDSLQKTSHPTPIILSYPFSLPGSHFIPPKAIFVVGSETVDNDWNGESENEYPYESTKSSSNFS</sequence>
<protein>
    <submittedName>
        <fullName evidence="2">Uncharacterized protein</fullName>
    </submittedName>
</protein>
<dbReference type="EMBL" id="HACA01001909">
    <property type="protein sequence ID" value="CDW19270.1"/>
    <property type="molecule type" value="Transcribed_RNA"/>
</dbReference>
<accession>A0A0K2T0D5</accession>
<evidence type="ECO:0000313" key="2">
    <source>
        <dbReference type="EMBL" id="CDW19270.1"/>
    </source>
</evidence>
<proteinExistence type="predicted"/>
<feature type="non-terminal residue" evidence="2">
    <location>
        <position position="1"/>
    </location>
</feature>
<evidence type="ECO:0000256" key="1">
    <source>
        <dbReference type="SAM" id="MobiDB-lite"/>
    </source>
</evidence>